<keyword evidence="1" id="KW-1133">Transmembrane helix</keyword>
<dbReference type="PANTHER" id="PTHR43044:SF1">
    <property type="entry name" value="QUINOL:CYTOCHROME C OXIDOREDUCTASE QUINONE-BINDING SUBUNIT 2"/>
    <property type="match status" value="1"/>
</dbReference>
<dbReference type="AlphaFoldDB" id="A0A4Q1CZY1"/>
<dbReference type="PANTHER" id="PTHR43044">
    <property type="match status" value="1"/>
</dbReference>
<feature type="transmembrane region" description="Helical" evidence="1">
    <location>
        <begin position="94"/>
        <end position="115"/>
    </location>
</feature>
<evidence type="ECO:0000313" key="2">
    <source>
        <dbReference type="EMBL" id="RXK80980.1"/>
    </source>
</evidence>
<accession>A0A4Q1CZY1</accession>
<feature type="transmembrane region" description="Helical" evidence="1">
    <location>
        <begin position="227"/>
        <end position="250"/>
    </location>
</feature>
<keyword evidence="3" id="KW-1185">Reference proteome</keyword>
<feature type="transmembrane region" description="Helical" evidence="1">
    <location>
        <begin position="16"/>
        <end position="35"/>
    </location>
</feature>
<name>A0A4Q1CZY1_9BACT</name>
<dbReference type="Proteomes" id="UP000290545">
    <property type="component" value="Unassembled WGS sequence"/>
</dbReference>
<proteinExistence type="predicted"/>
<organism evidence="2 3">
    <name type="scientific">Filimonas effusa</name>
    <dbReference type="NCBI Taxonomy" id="2508721"/>
    <lineage>
        <taxon>Bacteria</taxon>
        <taxon>Pseudomonadati</taxon>
        <taxon>Bacteroidota</taxon>
        <taxon>Chitinophagia</taxon>
        <taxon>Chitinophagales</taxon>
        <taxon>Chitinophagaceae</taxon>
        <taxon>Filimonas</taxon>
    </lineage>
</organism>
<feature type="transmembrane region" description="Helical" evidence="1">
    <location>
        <begin position="311"/>
        <end position="329"/>
    </location>
</feature>
<sequence>MASIRAQFEVPGKMKTWSIALIAIGLLALIIGFVTKGVGGHDAHAEHEKAVFWGTLMYNSIFFTLVCNASMFFICATTLAMGGWQVVFRRVPEAISTLVPIFGTITLVILFYIVFIDHNHHIYHWIDKEAVESDVILSGKKGFLNPTFFGIWTVLTIGLWSLLGRRMRKLSSEADERAMNGEEGQRYIWRNTVSASLFIVWFALTVGSTIPWLWMMSIDAHWYSTMYSWYTFASSFVSGMSLVALFVIYLKNKGYLEYTNQEHLHDIGKFMFAFSVFWTYLWFSQYMLIWYANIPEETVYFKHRVQGPYKWVFFLNLILNFICPLLILMKRGAKRNYTLITFMAVLIIFGHWIDFFQMVMGSVSKEHVTLGWLDFGIAALFIGILILMVGKALASKPLVPKYHPFLKESVIHHT</sequence>
<dbReference type="RefSeq" id="WP_129006211.1">
    <property type="nucleotide sequence ID" value="NZ_SDHZ01000005.1"/>
</dbReference>
<feature type="transmembrane region" description="Helical" evidence="1">
    <location>
        <begin position="336"/>
        <end position="353"/>
    </location>
</feature>
<keyword evidence="1" id="KW-0812">Transmembrane</keyword>
<dbReference type="OrthoDB" id="140980at2"/>
<dbReference type="EMBL" id="SDHZ01000005">
    <property type="protein sequence ID" value="RXK80980.1"/>
    <property type="molecule type" value="Genomic_DNA"/>
</dbReference>
<protein>
    <submittedName>
        <fullName evidence="2">Quinol:cytochrome C oxidoreductase</fullName>
    </submittedName>
</protein>
<feature type="transmembrane region" description="Helical" evidence="1">
    <location>
        <begin position="195"/>
        <end position="215"/>
    </location>
</feature>
<reference evidence="2 3" key="1">
    <citation type="submission" date="2019-01" db="EMBL/GenBank/DDBJ databases">
        <title>Filimonas sp. strain TTM-71.</title>
        <authorList>
            <person name="Chen W.-M."/>
        </authorList>
    </citation>
    <scope>NUCLEOTIDE SEQUENCE [LARGE SCALE GENOMIC DNA]</scope>
    <source>
        <strain evidence="2 3">TTM-71</strain>
    </source>
</reference>
<feature type="transmembrane region" description="Helical" evidence="1">
    <location>
        <begin position="55"/>
        <end position="82"/>
    </location>
</feature>
<keyword evidence="1" id="KW-0472">Membrane</keyword>
<evidence type="ECO:0000256" key="1">
    <source>
        <dbReference type="SAM" id="Phobius"/>
    </source>
</evidence>
<feature type="transmembrane region" description="Helical" evidence="1">
    <location>
        <begin position="143"/>
        <end position="163"/>
    </location>
</feature>
<feature type="transmembrane region" description="Helical" evidence="1">
    <location>
        <begin position="373"/>
        <end position="394"/>
    </location>
</feature>
<evidence type="ECO:0000313" key="3">
    <source>
        <dbReference type="Proteomes" id="UP000290545"/>
    </source>
</evidence>
<comment type="caution">
    <text evidence="2">The sequence shown here is derived from an EMBL/GenBank/DDBJ whole genome shotgun (WGS) entry which is preliminary data.</text>
</comment>
<gene>
    <name evidence="2" type="ORF">ESB13_22775</name>
</gene>
<feature type="transmembrane region" description="Helical" evidence="1">
    <location>
        <begin position="270"/>
        <end position="291"/>
    </location>
</feature>